<dbReference type="SUPFAM" id="SSF54534">
    <property type="entry name" value="FKBP-like"/>
    <property type="match status" value="1"/>
</dbReference>
<dbReference type="GO" id="GO:0016301">
    <property type="term" value="F:kinase activity"/>
    <property type="evidence" value="ECO:0007669"/>
    <property type="project" value="UniProtKB-KW"/>
</dbReference>
<dbReference type="GO" id="GO:0070063">
    <property type="term" value="F:RNA polymerase binding"/>
    <property type="evidence" value="ECO:0007669"/>
    <property type="project" value="InterPro"/>
</dbReference>
<keyword evidence="2" id="KW-0808">Transferase</keyword>
<organism evidence="2 4">
    <name type="scientific">Algoriphagus ratkowskyi</name>
    <dbReference type="NCBI Taxonomy" id="57028"/>
    <lineage>
        <taxon>Bacteria</taxon>
        <taxon>Pseudomonadati</taxon>
        <taxon>Bacteroidota</taxon>
        <taxon>Cytophagia</taxon>
        <taxon>Cytophagales</taxon>
        <taxon>Cyclobacteriaceae</taxon>
        <taxon>Algoriphagus</taxon>
    </lineage>
</organism>
<dbReference type="GO" id="GO:0032784">
    <property type="term" value="P:regulation of DNA-templated transcription elongation"/>
    <property type="evidence" value="ECO:0007669"/>
    <property type="project" value="InterPro"/>
</dbReference>
<dbReference type="InterPro" id="IPR023459">
    <property type="entry name" value="Tscrpt_elong_fac_GreA/B_fam"/>
</dbReference>
<dbReference type="InterPro" id="IPR036953">
    <property type="entry name" value="GreA/GreB_C_sf"/>
</dbReference>
<dbReference type="Pfam" id="PF01272">
    <property type="entry name" value="GreA_GreB"/>
    <property type="match status" value="1"/>
</dbReference>
<keyword evidence="5" id="KW-1185">Reference proteome</keyword>
<dbReference type="GO" id="GO:0006354">
    <property type="term" value="P:DNA-templated transcription elongation"/>
    <property type="evidence" value="ECO:0007669"/>
    <property type="project" value="TreeGrafter"/>
</dbReference>
<dbReference type="Proteomes" id="UP000249115">
    <property type="component" value="Unassembled WGS sequence"/>
</dbReference>
<dbReference type="GO" id="GO:0003677">
    <property type="term" value="F:DNA binding"/>
    <property type="evidence" value="ECO:0007669"/>
    <property type="project" value="InterPro"/>
</dbReference>
<reference evidence="3 5" key="2">
    <citation type="submission" date="2019-08" db="EMBL/GenBank/DDBJ databases">
        <title>Genome of Algoriphagus ratkowskyi IC026.</title>
        <authorList>
            <person name="Bowman J.P."/>
        </authorList>
    </citation>
    <scope>NUCLEOTIDE SEQUENCE [LARGE SCALE GENOMIC DNA]</scope>
    <source>
        <strain evidence="3 5">IC026</strain>
    </source>
</reference>
<reference evidence="2 4" key="1">
    <citation type="submission" date="2018-06" db="EMBL/GenBank/DDBJ databases">
        <title>Genomic Encyclopedia of Archaeal and Bacterial Type Strains, Phase II (KMG-II): from individual species to whole genera.</title>
        <authorList>
            <person name="Goeker M."/>
        </authorList>
    </citation>
    <scope>NUCLEOTIDE SEQUENCE [LARGE SCALE GENOMIC DNA]</scope>
    <source>
        <strain evidence="2 4">DSM 22686</strain>
    </source>
</reference>
<dbReference type="InterPro" id="IPR001437">
    <property type="entry name" value="Tscrpt_elong_fac_GreA/B_C"/>
</dbReference>
<sequence>MQEPIMVTTSIYDFIKDRIRRKRVTPAEEQLLTAELQTAKQVVSRELPENVVKVGSRVSIKDHTLGIEKEYHFVGMGKSKPSKGRYAIDSSIALATLGRKEGNVIDWTFDDSMRKIEILSVKNTV</sequence>
<feature type="domain" description="Transcription elongation factor GreA/GreB C-terminal" evidence="1">
    <location>
        <begin position="48"/>
        <end position="122"/>
    </location>
</feature>
<evidence type="ECO:0000313" key="4">
    <source>
        <dbReference type="Proteomes" id="UP000249115"/>
    </source>
</evidence>
<keyword evidence="3" id="KW-0648">Protein biosynthesis</keyword>
<protein>
    <submittedName>
        <fullName evidence="2">Regulator of nucleoside diphosphate kinase</fullName>
    </submittedName>
    <submittedName>
        <fullName evidence="3">Transcription elongation factor GreAB</fullName>
    </submittedName>
</protein>
<dbReference type="PANTHER" id="PTHR30437:SF5">
    <property type="entry name" value="REGULATOR OF NUCLEOSIDE DIPHOSPHATE KINASE"/>
    <property type="match status" value="1"/>
</dbReference>
<dbReference type="GO" id="GO:0003746">
    <property type="term" value="F:translation elongation factor activity"/>
    <property type="evidence" value="ECO:0007669"/>
    <property type="project" value="UniProtKB-KW"/>
</dbReference>
<dbReference type="AlphaFoldDB" id="A0A2W7QYC5"/>
<evidence type="ECO:0000259" key="1">
    <source>
        <dbReference type="Pfam" id="PF01272"/>
    </source>
</evidence>
<dbReference type="Proteomes" id="UP000321927">
    <property type="component" value="Unassembled WGS sequence"/>
</dbReference>
<keyword evidence="3" id="KW-0251">Elongation factor</keyword>
<accession>A0A2W7QYC5</accession>
<keyword evidence="2" id="KW-0418">Kinase</keyword>
<dbReference type="EMBL" id="QKZU01000012">
    <property type="protein sequence ID" value="PZX53508.1"/>
    <property type="molecule type" value="Genomic_DNA"/>
</dbReference>
<evidence type="ECO:0000313" key="2">
    <source>
        <dbReference type="EMBL" id="PZX53508.1"/>
    </source>
</evidence>
<name>A0A2W7QYC5_9BACT</name>
<gene>
    <name evidence="3" type="ORF">ESW18_15745</name>
    <name evidence="2" type="ORF">LV84_03232</name>
</gene>
<dbReference type="PANTHER" id="PTHR30437">
    <property type="entry name" value="TRANSCRIPTION ELONGATION FACTOR GREA"/>
    <property type="match status" value="1"/>
</dbReference>
<dbReference type="EMBL" id="VORV01000011">
    <property type="protein sequence ID" value="TXD76462.1"/>
    <property type="molecule type" value="Genomic_DNA"/>
</dbReference>
<proteinExistence type="predicted"/>
<dbReference type="RefSeq" id="WP_086502508.1">
    <property type="nucleotide sequence ID" value="NZ_MSSV01000016.1"/>
</dbReference>
<dbReference type="OrthoDB" id="192847at2"/>
<evidence type="ECO:0000313" key="5">
    <source>
        <dbReference type="Proteomes" id="UP000321927"/>
    </source>
</evidence>
<dbReference type="Gene3D" id="3.10.50.30">
    <property type="entry name" value="Transcription elongation factor, GreA/GreB, C-terminal domain"/>
    <property type="match status" value="1"/>
</dbReference>
<evidence type="ECO:0000313" key="3">
    <source>
        <dbReference type="EMBL" id="TXD76462.1"/>
    </source>
</evidence>
<comment type="caution">
    <text evidence="2">The sequence shown here is derived from an EMBL/GenBank/DDBJ whole genome shotgun (WGS) entry which is preliminary data.</text>
</comment>